<dbReference type="InterPro" id="IPR025587">
    <property type="entry name" value="DUF4351"/>
</dbReference>
<proteinExistence type="predicted"/>
<dbReference type="Pfam" id="PF14261">
    <property type="entry name" value="DUF4351"/>
    <property type="match status" value="1"/>
</dbReference>
<reference evidence="3 4" key="1">
    <citation type="journal article" date="2020" name="Microorganisms">
        <title>Osmotic Adaptation and Compatible Solute Biosynthesis of Phototrophic Bacteria as Revealed from Genome Analyses.</title>
        <authorList>
            <person name="Imhoff J.F."/>
            <person name="Rahn T."/>
            <person name="Kunzel S."/>
            <person name="Keller A."/>
            <person name="Neulinger S.C."/>
        </authorList>
    </citation>
    <scope>NUCLEOTIDE SEQUENCE [LARGE SCALE GENOMIC DNA]</scope>
    <source>
        <strain evidence="3 4">DSM 15116</strain>
    </source>
</reference>
<dbReference type="Pfam" id="PF04754">
    <property type="entry name" value="Transposase_31"/>
    <property type="match status" value="1"/>
</dbReference>
<keyword evidence="4" id="KW-1185">Reference proteome</keyword>
<feature type="domain" description="DUF4351" evidence="2">
    <location>
        <begin position="264"/>
        <end position="319"/>
    </location>
</feature>
<dbReference type="InterPro" id="IPR051699">
    <property type="entry name" value="Rpn/YhgA-like_nuclease"/>
</dbReference>
<protein>
    <submittedName>
        <fullName evidence="3">Transposase</fullName>
    </submittedName>
</protein>
<sequence length="323" mass="38199">MAEQQQHDPAYKRLFSQPEMIRELLVEYVHEDWVRELDFATLEKQNGSYATEDYRGRHDDVIWRVRWGEDWLYVYLLLEFQSGIDRFMAVRMLTYVGLLYQDLIAQGKLTADGLLPPVLPMVLYNGQARWSAATDIEPLIERIPGGLERYRPQMRYLLLDEGALLAEERSPALRSLVHALFRLEYSRSPQEMLSILGTLGEWLHQPEQRRLRREFAVWVQRVLLRRRRANDDEAEPDGSEVQDLEEVQEMLAERISEWEKEWEQRGRKEGRAAMLLRQIERKFGPQARADLQARVERATASELETWADRILEAERPEELFDSE</sequence>
<evidence type="ECO:0000259" key="1">
    <source>
        <dbReference type="Pfam" id="PF04754"/>
    </source>
</evidence>
<feature type="domain" description="Transposase (putative) YhgA-like" evidence="1">
    <location>
        <begin position="5"/>
        <end position="168"/>
    </location>
</feature>
<dbReference type="EMBL" id="NRSH01000005">
    <property type="protein sequence ID" value="MBK1725610.1"/>
    <property type="molecule type" value="Genomic_DNA"/>
</dbReference>
<evidence type="ECO:0000313" key="4">
    <source>
        <dbReference type="Proteomes" id="UP000738126"/>
    </source>
</evidence>
<comment type="caution">
    <text evidence="3">The sequence shown here is derived from an EMBL/GenBank/DDBJ whole genome shotgun (WGS) entry which is preliminary data.</text>
</comment>
<dbReference type="PANTHER" id="PTHR34611:SF2">
    <property type="entry name" value="INACTIVE RECOMBINATION-PROMOTING NUCLEASE-LIKE PROTEIN RPNE-RELATED"/>
    <property type="match status" value="1"/>
</dbReference>
<accession>A0ABS1E1F4</accession>
<organism evidence="3 4">
    <name type="scientific">Halorhodospira neutriphila</name>
    <dbReference type="NCBI Taxonomy" id="168379"/>
    <lineage>
        <taxon>Bacteria</taxon>
        <taxon>Pseudomonadati</taxon>
        <taxon>Pseudomonadota</taxon>
        <taxon>Gammaproteobacteria</taxon>
        <taxon>Chromatiales</taxon>
        <taxon>Ectothiorhodospiraceae</taxon>
        <taxon>Halorhodospira</taxon>
    </lineage>
</organism>
<name>A0ABS1E1F4_9GAMM</name>
<dbReference type="PANTHER" id="PTHR34611">
    <property type="match status" value="1"/>
</dbReference>
<evidence type="ECO:0000313" key="3">
    <source>
        <dbReference type="EMBL" id="MBK1725610.1"/>
    </source>
</evidence>
<gene>
    <name evidence="3" type="ORF">CKO13_00915</name>
</gene>
<dbReference type="InterPro" id="IPR006842">
    <property type="entry name" value="Transposase_31"/>
</dbReference>
<evidence type="ECO:0000259" key="2">
    <source>
        <dbReference type="Pfam" id="PF14261"/>
    </source>
</evidence>
<dbReference type="RefSeq" id="WP_200255938.1">
    <property type="nucleotide sequence ID" value="NZ_NRSH01000005.1"/>
</dbReference>
<dbReference type="Proteomes" id="UP000738126">
    <property type="component" value="Unassembled WGS sequence"/>
</dbReference>